<gene>
    <name evidence="7" type="ORF">BHQ10_006155</name>
</gene>
<evidence type="ECO:0000256" key="5">
    <source>
        <dbReference type="ARBA" id="ARBA00023242"/>
    </source>
</evidence>
<comment type="caution">
    <text evidence="7">The sequence shown here is derived from an EMBL/GenBank/DDBJ whole genome shotgun (WGS) entry which is preliminary data.</text>
</comment>
<evidence type="ECO:0000256" key="1">
    <source>
        <dbReference type="ARBA" id="ARBA00004123"/>
    </source>
</evidence>
<dbReference type="Proteomes" id="UP000249363">
    <property type="component" value="Unassembled WGS sequence"/>
</dbReference>
<dbReference type="GO" id="GO:0003677">
    <property type="term" value="F:DNA binding"/>
    <property type="evidence" value="ECO:0007669"/>
    <property type="project" value="InterPro"/>
</dbReference>
<dbReference type="GO" id="GO:0000981">
    <property type="term" value="F:DNA-binding transcription factor activity, RNA polymerase II-specific"/>
    <property type="evidence" value="ECO:0007669"/>
    <property type="project" value="InterPro"/>
</dbReference>
<dbReference type="STRING" id="1196081.A0A364L2V9"/>
<dbReference type="GO" id="GO:0008270">
    <property type="term" value="F:zinc ion binding"/>
    <property type="evidence" value="ECO:0007669"/>
    <property type="project" value="InterPro"/>
</dbReference>
<feature type="domain" description="Xylanolytic transcriptional activator regulatory" evidence="6">
    <location>
        <begin position="39"/>
        <end position="110"/>
    </location>
</feature>
<dbReference type="GO" id="GO:0006351">
    <property type="term" value="P:DNA-templated transcription"/>
    <property type="evidence" value="ECO:0007669"/>
    <property type="project" value="InterPro"/>
</dbReference>
<keyword evidence="5" id="KW-0539">Nucleus</keyword>
<dbReference type="GeneID" id="63795371"/>
<keyword evidence="3" id="KW-0805">Transcription regulation</keyword>
<sequence length="463" mass="53236">MREVQDETLQRIGRHTITHLRILVLLTRFCFHAGDFGGAWNILALAARVAFTLRLNYEHDRLDPIVQESHRRLIWAIYHQDRLFSGGIADFQVCPVEKMHVRLPCDDRSFEMGLTSKAGFMKDDDIDPSANMDTHAFKLRLLAIRDKILRYTKNVRRQGNSPAESRAEMEALQIELNMFERNLPAEFRLTPQRVVIMGHSREASIYAGLHSLWMMCHCDLYRFCVPGIRESVSKEALASTHPDFVEFCQRTCLDFSIRFCEAWSNFYHLESSECLAGEFLVISIYQVAQILHHLQHLLPEEGDHCIVSLKEKLVEALEMARPCERVFTKAVGCLRDSERLIDALGRKSITRTASSSSLDDGMEASGQKHLASQHSVLVHIYNSHNQEEESIERPAVYQADSSLEYAENEAARYLPPSMNLNQSNHGMEQQEEFEQGFSDASLWNPFNMELNGYYDPELDFLFV</sequence>
<proteinExistence type="predicted"/>
<evidence type="ECO:0000313" key="8">
    <source>
        <dbReference type="Proteomes" id="UP000249363"/>
    </source>
</evidence>
<dbReference type="GO" id="GO:0005634">
    <property type="term" value="C:nucleus"/>
    <property type="evidence" value="ECO:0007669"/>
    <property type="project" value="UniProtKB-SubCell"/>
</dbReference>
<accession>A0A364L2V9</accession>
<dbReference type="SMART" id="SM00906">
    <property type="entry name" value="Fungal_trans"/>
    <property type="match status" value="1"/>
</dbReference>
<dbReference type="AlphaFoldDB" id="A0A364L2V9"/>
<dbReference type="PANTHER" id="PTHR47338">
    <property type="entry name" value="ZN(II)2CYS6 TRANSCRIPTION FACTOR (EUROFUNG)-RELATED"/>
    <property type="match status" value="1"/>
</dbReference>
<keyword evidence="2" id="KW-0479">Metal-binding</keyword>
<name>A0A364L2V9_TALAM</name>
<dbReference type="PANTHER" id="PTHR47338:SF7">
    <property type="entry name" value="ZN(II)2CYS6 TRANSCRIPTION FACTOR (EUROFUNG)"/>
    <property type="match status" value="1"/>
</dbReference>
<evidence type="ECO:0000313" key="7">
    <source>
        <dbReference type="EMBL" id="RAO70143.1"/>
    </source>
</evidence>
<comment type="subcellular location">
    <subcellularLocation>
        <location evidence="1">Nucleus</location>
    </subcellularLocation>
</comment>
<dbReference type="InterPro" id="IPR007219">
    <property type="entry name" value="XnlR_reg_dom"/>
</dbReference>
<keyword evidence="4" id="KW-0804">Transcription</keyword>
<reference evidence="7 8" key="1">
    <citation type="journal article" date="2017" name="Biotechnol. Biofuels">
        <title>Differential beta-glucosidase expression as a function of carbon source availability in Talaromyces amestolkiae: a genomic and proteomic approach.</title>
        <authorList>
            <person name="de Eugenio L.I."/>
            <person name="Mendez-Liter J.A."/>
            <person name="Nieto-Dominguez M."/>
            <person name="Alonso L."/>
            <person name="Gil-Munoz J."/>
            <person name="Barriuso J."/>
            <person name="Prieto A."/>
            <person name="Martinez M.J."/>
        </authorList>
    </citation>
    <scope>NUCLEOTIDE SEQUENCE [LARGE SCALE GENOMIC DNA]</scope>
    <source>
        <strain evidence="7 8">CIB</strain>
    </source>
</reference>
<dbReference type="EMBL" id="MIKG01000011">
    <property type="protein sequence ID" value="RAO70143.1"/>
    <property type="molecule type" value="Genomic_DNA"/>
</dbReference>
<dbReference type="OrthoDB" id="4222536at2759"/>
<evidence type="ECO:0000256" key="4">
    <source>
        <dbReference type="ARBA" id="ARBA00023163"/>
    </source>
</evidence>
<protein>
    <recommendedName>
        <fullName evidence="6">Xylanolytic transcriptional activator regulatory domain-containing protein</fullName>
    </recommendedName>
</protein>
<dbReference type="CDD" id="cd12148">
    <property type="entry name" value="fungal_TF_MHR"/>
    <property type="match status" value="1"/>
</dbReference>
<dbReference type="RefSeq" id="XP_040734659.1">
    <property type="nucleotide sequence ID" value="XM_040878710.1"/>
</dbReference>
<keyword evidence="8" id="KW-1185">Reference proteome</keyword>
<evidence type="ECO:0000259" key="6">
    <source>
        <dbReference type="SMART" id="SM00906"/>
    </source>
</evidence>
<dbReference type="InterPro" id="IPR050815">
    <property type="entry name" value="TF_fung"/>
</dbReference>
<evidence type="ECO:0000256" key="3">
    <source>
        <dbReference type="ARBA" id="ARBA00023015"/>
    </source>
</evidence>
<evidence type="ECO:0000256" key="2">
    <source>
        <dbReference type="ARBA" id="ARBA00022723"/>
    </source>
</evidence>
<organism evidence="7 8">
    <name type="scientific">Talaromyces amestolkiae</name>
    <dbReference type="NCBI Taxonomy" id="1196081"/>
    <lineage>
        <taxon>Eukaryota</taxon>
        <taxon>Fungi</taxon>
        <taxon>Dikarya</taxon>
        <taxon>Ascomycota</taxon>
        <taxon>Pezizomycotina</taxon>
        <taxon>Eurotiomycetes</taxon>
        <taxon>Eurotiomycetidae</taxon>
        <taxon>Eurotiales</taxon>
        <taxon>Trichocomaceae</taxon>
        <taxon>Talaromyces</taxon>
        <taxon>Talaromyces sect. Talaromyces</taxon>
    </lineage>
</organism>
<dbReference type="Pfam" id="PF04082">
    <property type="entry name" value="Fungal_trans"/>
    <property type="match status" value="1"/>
</dbReference>